<evidence type="ECO:0000313" key="7">
    <source>
        <dbReference type="Proteomes" id="UP000761534"/>
    </source>
</evidence>
<protein>
    <recommendedName>
        <fullName evidence="2">Thioredoxin</fullName>
    </recommendedName>
</protein>
<organism evidence="6 7">
    <name type="scientific">Trichomonascus ciferrii</name>
    <dbReference type="NCBI Taxonomy" id="44093"/>
    <lineage>
        <taxon>Eukaryota</taxon>
        <taxon>Fungi</taxon>
        <taxon>Dikarya</taxon>
        <taxon>Ascomycota</taxon>
        <taxon>Saccharomycotina</taxon>
        <taxon>Dipodascomycetes</taxon>
        <taxon>Dipodascales</taxon>
        <taxon>Trichomonascaceae</taxon>
        <taxon>Trichomonascus</taxon>
        <taxon>Trichomonascus ciferrii complex</taxon>
    </lineage>
</organism>
<keyword evidence="4" id="KW-0676">Redox-active center</keyword>
<dbReference type="FunFam" id="3.40.30.10:FF:000245">
    <property type="entry name" value="Thioredoxin"/>
    <property type="match status" value="1"/>
</dbReference>
<dbReference type="Proteomes" id="UP000761534">
    <property type="component" value="Unassembled WGS sequence"/>
</dbReference>
<feature type="domain" description="Thioredoxin" evidence="5">
    <location>
        <begin position="1"/>
        <end position="103"/>
    </location>
</feature>
<proteinExistence type="inferred from homology"/>
<dbReference type="PROSITE" id="PS00194">
    <property type="entry name" value="THIOREDOXIN_1"/>
    <property type="match status" value="1"/>
</dbReference>
<dbReference type="OrthoDB" id="10263751at2759"/>
<dbReference type="SUPFAM" id="SSF52833">
    <property type="entry name" value="Thioredoxin-like"/>
    <property type="match status" value="1"/>
</dbReference>
<dbReference type="InterPro" id="IPR013766">
    <property type="entry name" value="Thioredoxin_domain"/>
</dbReference>
<name>A0A642V0D7_9ASCO</name>
<keyword evidence="1 4" id="KW-1015">Disulfide bond</keyword>
<dbReference type="NCBIfam" id="TIGR01068">
    <property type="entry name" value="thioredoxin"/>
    <property type="match status" value="1"/>
</dbReference>
<dbReference type="PROSITE" id="PS51352">
    <property type="entry name" value="THIOREDOXIN_2"/>
    <property type="match status" value="1"/>
</dbReference>
<comment type="caution">
    <text evidence="6">The sequence shown here is derived from an EMBL/GenBank/DDBJ whole genome shotgun (WGS) entry which is preliminary data.</text>
</comment>
<evidence type="ECO:0000256" key="2">
    <source>
        <dbReference type="PIRNR" id="PIRNR000077"/>
    </source>
</evidence>
<feature type="site" description="Contributes to redox potential value" evidence="3">
    <location>
        <position position="31"/>
    </location>
</feature>
<dbReference type="VEuPathDB" id="FungiDB:TRICI_004643"/>
<accession>A0A642V0D7</accession>
<dbReference type="InterPro" id="IPR036249">
    <property type="entry name" value="Thioredoxin-like_sf"/>
</dbReference>
<feature type="active site" description="Nucleophile" evidence="3">
    <location>
        <position position="30"/>
    </location>
</feature>
<feature type="site" description="Contributes to redox potential value" evidence="3">
    <location>
        <position position="32"/>
    </location>
</feature>
<feature type="active site" description="Nucleophile" evidence="3">
    <location>
        <position position="33"/>
    </location>
</feature>
<evidence type="ECO:0000313" key="6">
    <source>
        <dbReference type="EMBL" id="KAA8909054.1"/>
    </source>
</evidence>
<comment type="similarity">
    <text evidence="2">Belongs to the thioredoxin family.</text>
</comment>
<dbReference type="PRINTS" id="PR00421">
    <property type="entry name" value="THIOREDOXIN"/>
</dbReference>
<dbReference type="PANTHER" id="PTHR46115">
    <property type="entry name" value="THIOREDOXIN-LIKE PROTEIN 1"/>
    <property type="match status" value="1"/>
</dbReference>
<feature type="site" description="Deprotonates C-terminal active site Cys" evidence="3">
    <location>
        <position position="24"/>
    </location>
</feature>
<gene>
    <name evidence="6" type="ORF">TRICI_004643</name>
</gene>
<reference evidence="6" key="1">
    <citation type="journal article" date="2019" name="G3 (Bethesda)">
        <title>Genome Assemblies of Two Rare Opportunistic Yeast Pathogens: Diutina rugosa (syn. Candida rugosa) and Trichomonascus ciferrii (syn. Candida ciferrii).</title>
        <authorList>
            <person name="Mixao V."/>
            <person name="Saus E."/>
            <person name="Hansen A.P."/>
            <person name="Lass-Florl C."/>
            <person name="Gabaldon T."/>
        </authorList>
    </citation>
    <scope>NUCLEOTIDE SEQUENCE</scope>
    <source>
        <strain evidence="6">CBS 4856</strain>
    </source>
</reference>
<evidence type="ECO:0000259" key="5">
    <source>
        <dbReference type="PROSITE" id="PS51352"/>
    </source>
</evidence>
<dbReference type="AlphaFoldDB" id="A0A642V0D7"/>
<dbReference type="Gene3D" id="3.40.30.10">
    <property type="entry name" value="Glutaredoxin"/>
    <property type="match status" value="1"/>
</dbReference>
<sequence>MAVTQLNTKADFDKEIASGTTFVDFYATWCGPCKAIAPMVEKLSDQFTTIKFFKLDVDEVSEVAASEGISAMPTLVLYKDGKAVETVVGANIQKIKSVLEANA</sequence>
<feature type="disulfide bond" description="Redox-active" evidence="4">
    <location>
        <begin position="30"/>
        <end position="33"/>
    </location>
</feature>
<dbReference type="GO" id="GO:0015035">
    <property type="term" value="F:protein-disulfide reductase activity"/>
    <property type="evidence" value="ECO:0007669"/>
    <property type="project" value="InterPro"/>
</dbReference>
<dbReference type="EMBL" id="SWFS01000350">
    <property type="protein sequence ID" value="KAA8909054.1"/>
    <property type="molecule type" value="Genomic_DNA"/>
</dbReference>
<keyword evidence="7" id="KW-1185">Reference proteome</keyword>
<dbReference type="Pfam" id="PF00085">
    <property type="entry name" value="Thioredoxin"/>
    <property type="match status" value="1"/>
</dbReference>
<dbReference type="InterPro" id="IPR005746">
    <property type="entry name" value="Thioredoxin"/>
</dbReference>
<evidence type="ECO:0000256" key="3">
    <source>
        <dbReference type="PIRSR" id="PIRSR000077-1"/>
    </source>
</evidence>
<evidence type="ECO:0000256" key="4">
    <source>
        <dbReference type="PIRSR" id="PIRSR000077-4"/>
    </source>
</evidence>
<dbReference type="PIRSF" id="PIRSF000077">
    <property type="entry name" value="Thioredoxin"/>
    <property type="match status" value="1"/>
</dbReference>
<evidence type="ECO:0000256" key="1">
    <source>
        <dbReference type="ARBA" id="ARBA00023157"/>
    </source>
</evidence>
<dbReference type="InterPro" id="IPR017937">
    <property type="entry name" value="Thioredoxin_CS"/>
</dbReference>
<dbReference type="CDD" id="cd02947">
    <property type="entry name" value="TRX_family"/>
    <property type="match status" value="1"/>
</dbReference>